<protein>
    <submittedName>
        <fullName evidence="7">NAD-glutamate dehydrogenase</fullName>
    </submittedName>
</protein>
<dbReference type="Pfam" id="PF21079">
    <property type="entry name" value="GDH_HM2"/>
    <property type="match status" value="1"/>
</dbReference>
<dbReference type="GO" id="GO:0004069">
    <property type="term" value="F:L-aspartate:2-oxoglutarate aminotransferase activity"/>
    <property type="evidence" value="ECO:0007669"/>
    <property type="project" value="InterPro"/>
</dbReference>
<dbReference type="GO" id="GO:0006538">
    <property type="term" value="P:L-glutamate catabolic process"/>
    <property type="evidence" value="ECO:0007669"/>
    <property type="project" value="InterPro"/>
</dbReference>
<dbReference type="PIRSF" id="PIRSF036761">
    <property type="entry name" value="GDH_Mll4104"/>
    <property type="match status" value="1"/>
</dbReference>
<dbReference type="InterPro" id="IPR049059">
    <property type="entry name" value="NAD_Glu_DH_HM1"/>
</dbReference>
<dbReference type="Pfam" id="PF05088">
    <property type="entry name" value="Bac_GDH_CD"/>
    <property type="match status" value="1"/>
</dbReference>
<dbReference type="Pfam" id="PF21077">
    <property type="entry name" value="GDH_ACT3"/>
    <property type="match status" value="1"/>
</dbReference>
<feature type="domain" description="NAD-specific glutamate dehydrogenase C-terminal" evidence="3">
    <location>
        <begin position="1270"/>
        <end position="1607"/>
    </location>
</feature>
<dbReference type="KEGG" id="asem:NNL22_04225"/>
<reference evidence="7" key="1">
    <citation type="submission" date="2022-07" db="EMBL/GenBank/DDBJ databases">
        <title>Alkalimarinus sp. nov., isolated from gut of a Alitta virens.</title>
        <authorList>
            <person name="Yang A.I."/>
            <person name="Shin N.-R."/>
        </authorList>
    </citation>
    <scope>NUCLEOTIDE SEQUENCE</scope>
    <source>
        <strain evidence="7">FA028</strain>
    </source>
</reference>
<evidence type="ECO:0000259" key="2">
    <source>
        <dbReference type="Pfam" id="PF05088"/>
    </source>
</evidence>
<evidence type="ECO:0000313" key="8">
    <source>
        <dbReference type="Proteomes" id="UP001164472"/>
    </source>
</evidence>
<dbReference type="RefSeq" id="WP_251811549.1">
    <property type="nucleotide sequence ID" value="NZ_CP101527.1"/>
</dbReference>
<dbReference type="InterPro" id="IPR028971">
    <property type="entry name" value="NAD-GDH_cat"/>
</dbReference>
<accession>A0A9E8KR14</accession>
<gene>
    <name evidence="7" type="ORF">NNL22_04225</name>
</gene>
<proteinExistence type="predicted"/>
<evidence type="ECO:0000259" key="4">
    <source>
        <dbReference type="Pfam" id="PF21075"/>
    </source>
</evidence>
<dbReference type="InterPro" id="IPR046346">
    <property type="entry name" value="Aminoacid_DH-like_N_sf"/>
</dbReference>
<feature type="domain" description="NAD-glutamate dehydrogenase N-terminal ACT1" evidence="4">
    <location>
        <begin position="35"/>
        <end position="177"/>
    </location>
</feature>
<dbReference type="Pfam" id="PF21073">
    <property type="entry name" value="GDH_HM1"/>
    <property type="match status" value="1"/>
</dbReference>
<name>A0A9E8KR14_9ALTE</name>
<dbReference type="Proteomes" id="UP001164472">
    <property type="component" value="Chromosome"/>
</dbReference>
<dbReference type="InterPro" id="IPR024727">
    <property type="entry name" value="NAD_Glu_DH_N_ACT1"/>
</dbReference>
<keyword evidence="1" id="KW-0560">Oxidoreductase</keyword>
<dbReference type="SUPFAM" id="SSF51735">
    <property type="entry name" value="NAD(P)-binding Rossmann-fold domains"/>
    <property type="match status" value="1"/>
</dbReference>
<feature type="domain" description="NAD-glutamate dehydrogenase catalytic" evidence="2">
    <location>
        <begin position="732"/>
        <end position="1225"/>
    </location>
</feature>
<evidence type="ECO:0000259" key="3">
    <source>
        <dbReference type="Pfam" id="PF21074"/>
    </source>
</evidence>
<dbReference type="Pfam" id="PF21075">
    <property type="entry name" value="GDH_ACT1"/>
    <property type="match status" value="1"/>
</dbReference>
<evidence type="ECO:0000259" key="5">
    <source>
        <dbReference type="Pfam" id="PF21076"/>
    </source>
</evidence>
<dbReference type="EMBL" id="CP101527">
    <property type="protein sequence ID" value="UZW75800.1"/>
    <property type="molecule type" value="Genomic_DNA"/>
</dbReference>
<dbReference type="InterPro" id="IPR036291">
    <property type="entry name" value="NAD(P)-bd_dom_sf"/>
</dbReference>
<feature type="domain" description="NAD-glutamate dehydrogenase ACT2" evidence="5">
    <location>
        <begin position="408"/>
        <end position="497"/>
    </location>
</feature>
<dbReference type="GO" id="GO:0004352">
    <property type="term" value="F:glutamate dehydrogenase (NAD+) activity"/>
    <property type="evidence" value="ECO:0007669"/>
    <property type="project" value="InterPro"/>
</dbReference>
<sequence length="1619" mass="183683">MNHVTTDSKAIFLKQLTDAFEEKLDKAEAKKVTDFVFQFFGGLPMEEITGKRFSDIYGAVLASWKFIQHHNFKHPKVRVFNPDLEEDGWQSTHTVLAVLHQNIPFLVDSVRMALNERELTVHSIQHAVLDMERDRTGNLKKLLRRDASTQTDKSESLMFIEVDRHNESSSLDELKSAIETVVKEVRVAVGDYEGMRDSAEALIKEFSKLPKSIAAADIAEAGEFIKWVVADHFTFLGSVEYAYKKSGDDITLEVVKDSQKGIMKSHTESHHRLKLSDLPKRTQEHILKPDIFTFAKSSERSRVHRPAYPDYISVKKFNAKGEVIGERRFLGLYTAKVYNERPSEIPLLRRKTAEVIERSGLNLADYGGKELDQILSVYPRDELFQINSDELFDVAMGILYVQERRKIRLFMREDAYGRFVSCLVYVPREIYSTDLRRKMEKVLVEAVNGVDIDFMTFFSESVLARTQFSIRVSPVENRELNVAELQNKIIAIAQSWQDGLMEALYEAHGEELANRYIHLYQNAFKSSYKEAFSPRRAVIDIDHIAAVSGGKPLSMSFYRALEEDEKIIHFKLFHGEEPVTLSDVLPIFENMGLRVIGEHPYGTTDRAGNKVWIHDFTLSTYSNQVVDIHKVRPIFEELFQKVWSGEAESDPFNRLVLAAYLNWRQIAMLRSYARYMRQIRVSNSQHFISNTLVNHVGLTEKILALFEARFSPNIHASEVKRKAAQEKIEIDFNEALDNVSNLSEDKILRLYIELTKATLRTNYYQATPEGQEKSYMSFKLSPRLISDIPLPVPMFEIFVYSPRIEGVHLRGGKVARGGLRWSDRYEDYRTEVLGLVKAQQVKNAVIVPVGAKGGFVAKKLPDGDRDAFMKEGVACYQTFIRGLLDVTDNLIEGELVPPKQVVRHDEDDYYLVVAADKGTATFSDIANQISDDYNFWLGDAFASGGSHGYDHKKMGITARGAWVSVERLFREMGHNTATTDFTVVGIGDMAGDVFGNGMLRSKHTRLVAAFNHMHIFVDPNPDAAKSFGERQRLFDLPRSSWEDYDSKLISKGGGVFNRSAKSIPISDEMKGLLGTSCDRMPPNMLISHILKAQVDLIWIGGIGTYFKASSESHNDVGDKANDGLRIDGKEIRAKVVGEGGNLGFTQLARVEFSLAGGRLNTDFIDNAGGVDCSDHEVNIKILLNEVVANGDLTEKQRNKMLSEMTDDVAELVLKNNYRQTQAISIACSDSLGRVEEYRRLINSMEASGKLNRSLEFIPDDEVIAERKALGKGLSRPELSVLISYVKGDLKELITNSTLPDDKCLSHEIELVFPEKLVKKFGKEVHNHKLRREIIATQIANDMVNHMGITFVERLRQSTGASSAAVALAYIIARDAFRLEHWWEQIEALDYRVSSDTQMNMMSELMRLIRRACRWLLRNRRSELNVAANMEKFAKGIQEISGNLSSYLTGDPKEAWDKTYNQLTEEGVPKEIAETVAGAGHLYSALGIIEAQDMSGSPISRVANVYYALGDRLDLSWFGQQLNILTPTTHWQALAREAFREDLDWQQRALTVGVLKMKNAPDEVEKRLDIWVDYHRDLIDRWTVMLSELKTTTETEFSMYSVALRELLDLAQSTAHQVEY</sequence>
<dbReference type="Pfam" id="PF21076">
    <property type="entry name" value="GDH_ACT2"/>
    <property type="match status" value="1"/>
</dbReference>
<dbReference type="InterPro" id="IPR049062">
    <property type="entry name" value="NAD_Glu_DH_ACT2"/>
</dbReference>
<dbReference type="InterPro" id="IPR049058">
    <property type="entry name" value="NAD_Glu_DH_HM2"/>
</dbReference>
<dbReference type="InterPro" id="IPR007780">
    <property type="entry name" value="NAD_Glu_DH_bac"/>
</dbReference>
<dbReference type="Pfam" id="PF21074">
    <property type="entry name" value="GDH_C"/>
    <property type="match status" value="1"/>
</dbReference>
<dbReference type="PANTHER" id="PTHR43403">
    <property type="entry name" value="NAD-SPECIFIC GLUTAMATE DEHYDROGENASE"/>
    <property type="match status" value="1"/>
</dbReference>
<organism evidence="7 8">
    <name type="scientific">Alkalimarinus sediminis</name>
    <dbReference type="NCBI Taxonomy" id="1632866"/>
    <lineage>
        <taxon>Bacteria</taxon>
        <taxon>Pseudomonadati</taxon>
        <taxon>Pseudomonadota</taxon>
        <taxon>Gammaproteobacteria</taxon>
        <taxon>Alteromonadales</taxon>
        <taxon>Alteromonadaceae</taxon>
        <taxon>Alkalimarinus</taxon>
    </lineage>
</organism>
<feature type="domain" description="NAD-glutamate dehydrogenase ACT3" evidence="6">
    <location>
        <begin position="553"/>
        <end position="630"/>
    </location>
</feature>
<dbReference type="InterPro" id="IPR049064">
    <property type="entry name" value="NAD_Glu_DH_ACT3"/>
</dbReference>
<dbReference type="SUPFAM" id="SSF53223">
    <property type="entry name" value="Aminoacid dehydrogenase-like, N-terminal domain"/>
    <property type="match status" value="1"/>
</dbReference>
<evidence type="ECO:0000259" key="6">
    <source>
        <dbReference type="Pfam" id="PF21077"/>
    </source>
</evidence>
<evidence type="ECO:0000313" key="7">
    <source>
        <dbReference type="EMBL" id="UZW75800.1"/>
    </source>
</evidence>
<dbReference type="Gene3D" id="3.40.50.720">
    <property type="entry name" value="NAD(P)-binding Rossmann-like Domain"/>
    <property type="match status" value="1"/>
</dbReference>
<evidence type="ECO:0000256" key="1">
    <source>
        <dbReference type="ARBA" id="ARBA00023002"/>
    </source>
</evidence>
<keyword evidence="8" id="KW-1185">Reference proteome</keyword>
<dbReference type="PANTHER" id="PTHR43403:SF1">
    <property type="entry name" value="NAD-SPECIFIC GLUTAMATE DEHYDROGENASE"/>
    <property type="match status" value="1"/>
</dbReference>
<dbReference type="Pfam" id="PF21078">
    <property type="entry name" value="GDH_HM3"/>
    <property type="match status" value="1"/>
</dbReference>
<dbReference type="InterPro" id="IPR048381">
    <property type="entry name" value="GDH_C"/>
</dbReference>
<dbReference type="InterPro" id="IPR049056">
    <property type="entry name" value="NAD_Glu_DH_HM3"/>
</dbReference>